<gene>
    <name evidence="1" type="ORF">BRAD3257_1978</name>
</gene>
<protein>
    <submittedName>
        <fullName evidence="1">Uncharacterized protein</fullName>
    </submittedName>
</protein>
<dbReference type="EMBL" id="LS398110">
    <property type="protein sequence ID" value="SPP93080.1"/>
    <property type="molecule type" value="Genomic_DNA"/>
</dbReference>
<dbReference type="AlphaFoldDB" id="A0A2U3PV98"/>
<evidence type="ECO:0000313" key="2">
    <source>
        <dbReference type="Proteomes" id="UP000246085"/>
    </source>
</evidence>
<dbReference type="KEGG" id="bvz:BRAD3257_1978"/>
<accession>A0A2U3PV98</accession>
<proteinExistence type="predicted"/>
<reference evidence="1 2" key="1">
    <citation type="submission" date="2018-03" db="EMBL/GenBank/DDBJ databases">
        <authorList>
            <person name="Gully D."/>
        </authorList>
    </citation>
    <scope>NUCLEOTIDE SEQUENCE [LARGE SCALE GENOMIC DNA]</scope>
    <source>
        <strain evidence="1">ORS3257</strain>
    </source>
</reference>
<organism evidence="1 2">
    <name type="scientific">Bradyrhizobium vignae</name>
    <dbReference type="NCBI Taxonomy" id="1549949"/>
    <lineage>
        <taxon>Bacteria</taxon>
        <taxon>Pseudomonadati</taxon>
        <taxon>Pseudomonadota</taxon>
        <taxon>Alphaproteobacteria</taxon>
        <taxon>Hyphomicrobiales</taxon>
        <taxon>Nitrobacteraceae</taxon>
        <taxon>Bradyrhizobium</taxon>
    </lineage>
</organism>
<sequence length="48" mass="5327">MNIMSARNSITLAAGANLPDPMSRLPDKPTADVVTFECMEHVILRSRR</sequence>
<name>A0A2U3PV98_9BRAD</name>
<dbReference type="Proteomes" id="UP000246085">
    <property type="component" value="Chromosome BRAD3257"/>
</dbReference>
<evidence type="ECO:0000313" key="1">
    <source>
        <dbReference type="EMBL" id="SPP93080.1"/>
    </source>
</evidence>